<proteinExistence type="predicted"/>
<dbReference type="Pfam" id="PF14520">
    <property type="entry name" value="HHH_5"/>
    <property type="match status" value="1"/>
</dbReference>
<dbReference type="GO" id="GO:0003677">
    <property type="term" value="F:DNA binding"/>
    <property type="evidence" value="ECO:0007669"/>
    <property type="project" value="InterPro"/>
</dbReference>
<organism evidence="2 3">
    <name type="scientific">candidate division MSBL1 archaeon SCGC-AAA382C18</name>
    <dbReference type="NCBI Taxonomy" id="1698281"/>
    <lineage>
        <taxon>Archaea</taxon>
        <taxon>Methanobacteriati</taxon>
        <taxon>Methanobacteriota</taxon>
        <taxon>candidate division MSBL1</taxon>
    </lineage>
</organism>
<gene>
    <name evidence="2" type="ORF">AKJ52_00490</name>
</gene>
<dbReference type="InterPro" id="IPR010994">
    <property type="entry name" value="RuvA_2-like"/>
</dbReference>
<sequence>MVRLLDRLQSAQSNEDKEIHFALALDSLFKNIEKGDELSEDTRLELEEMEGDYVLPEIVSNLKYWYNEENFESALDGLSDLEDAVKVAKSNNWLNTATQYHYQRIRLKSNLQGHSISDEAEGALDFIETNKSQISPRFILPLIEIVLENTGDISDDKLKRWEKLTGEVSQSHQEENEFNWQREYLRLLNELKYERGTDTGEVENRLIDSYRKEAELAGERSKLQKADILRSGIAECIEYMSKNERREWKKEALEARKSGMQSELKEIRPSDIDMENIDAEGPEEAIANEMEHNTQVYIKYFKNMKRATGSGSYALYCLALSSSLIPDPNRIRLSAEEYVFSTMFQKKLFSPEAHTFSVDPSDVESIPTNYNHFAAGKMTSLGNALYRLIKEGHLSISDVFHLFFIGNSLSADTEAFLNEGVIDLYDENHIQALFILIPHLEGAIVDTLRSIGRPAYTVVDRGTRQQLLGGLFRQGKDLFGKHFSLYLRYRYTSREGLNLRNRISHGQLRYINANYLNTVLTLFDILKCMITLNGSSYIEYFGIPQKTLSPPTYYGRDVDLTLFTDLNKNIIGYGRSDDEHTLLVIREDHHKETTEIFVDQGRINRYQIDDIGLSRKKLKDEIDNLRDENLKIPENINFTWLDKEDLILHTVKEVINEKIESTADSVTRNVVLEEVKSRGINETVAKIALRKLQEDEEILVFEIHDNKEILLSKEKIQIFENLSKVDGVGSRIAWQAACHFDSKEEFCSADEDELQEVSGVGPERARKITDS</sequence>
<evidence type="ECO:0000313" key="3">
    <source>
        <dbReference type="Proteomes" id="UP000070404"/>
    </source>
</evidence>
<dbReference type="Gene3D" id="1.10.150.20">
    <property type="entry name" value="5' to 3' exonuclease, C-terminal subdomain"/>
    <property type="match status" value="1"/>
</dbReference>
<comment type="caution">
    <text evidence="2">The sequence shown here is derived from an EMBL/GenBank/DDBJ whole genome shotgun (WGS) entry which is preliminary data.</text>
</comment>
<dbReference type="AlphaFoldDB" id="A0A133VLN6"/>
<accession>A0A133VLN6</accession>
<dbReference type="Proteomes" id="UP000070404">
    <property type="component" value="Unassembled WGS sequence"/>
</dbReference>
<evidence type="ECO:0000259" key="1">
    <source>
        <dbReference type="SMART" id="SM00278"/>
    </source>
</evidence>
<dbReference type="InterPro" id="IPR025209">
    <property type="entry name" value="DUF4209"/>
</dbReference>
<dbReference type="Pfam" id="PF13910">
    <property type="entry name" value="DUF4209"/>
    <property type="match status" value="1"/>
</dbReference>
<dbReference type="SMART" id="SM00278">
    <property type="entry name" value="HhH1"/>
    <property type="match status" value="2"/>
</dbReference>
<name>A0A133VLN6_9EURY</name>
<keyword evidence="3" id="KW-1185">Reference proteome</keyword>
<feature type="domain" description="Helix-hairpin-helix DNA-binding motif class 1" evidence="1">
    <location>
        <begin position="752"/>
        <end position="771"/>
    </location>
</feature>
<reference evidence="2 3" key="1">
    <citation type="journal article" date="2016" name="Sci. Rep.">
        <title>Metabolic traits of an uncultured archaeal lineage -MSBL1- from brine pools of the Red Sea.</title>
        <authorList>
            <person name="Mwirichia R."/>
            <person name="Alam I."/>
            <person name="Rashid M."/>
            <person name="Vinu M."/>
            <person name="Ba-Alawi W."/>
            <person name="Anthony Kamau A."/>
            <person name="Kamanda Ngugi D."/>
            <person name="Goker M."/>
            <person name="Klenk H.P."/>
            <person name="Bajic V."/>
            <person name="Stingl U."/>
        </authorList>
    </citation>
    <scope>NUCLEOTIDE SEQUENCE [LARGE SCALE GENOMIC DNA]</scope>
    <source>
        <strain evidence="2">SCGC-AAA382C18</strain>
    </source>
</reference>
<dbReference type="InterPro" id="IPR003583">
    <property type="entry name" value="Hlx-hairpin-Hlx_DNA-bd_motif"/>
</dbReference>
<dbReference type="GO" id="GO:0006281">
    <property type="term" value="P:DNA repair"/>
    <property type="evidence" value="ECO:0007669"/>
    <property type="project" value="InterPro"/>
</dbReference>
<feature type="domain" description="Helix-hairpin-helix DNA-binding motif class 1" evidence="1">
    <location>
        <begin position="720"/>
        <end position="739"/>
    </location>
</feature>
<protein>
    <recommendedName>
        <fullName evidence="1">Helix-hairpin-helix DNA-binding motif class 1 domain-containing protein</fullName>
    </recommendedName>
</protein>
<evidence type="ECO:0000313" key="2">
    <source>
        <dbReference type="EMBL" id="KXB07320.1"/>
    </source>
</evidence>
<dbReference type="SUPFAM" id="SSF47781">
    <property type="entry name" value="RuvA domain 2-like"/>
    <property type="match status" value="1"/>
</dbReference>
<dbReference type="PATRIC" id="fig|1698281.3.peg.427"/>
<dbReference type="EMBL" id="LHYF01000004">
    <property type="protein sequence ID" value="KXB07320.1"/>
    <property type="molecule type" value="Genomic_DNA"/>
</dbReference>